<organism evidence="2 3">
    <name type="scientific">Candidatus Methylopumilus planktonicus</name>
    <dbReference type="NCBI Taxonomy" id="1581557"/>
    <lineage>
        <taxon>Bacteria</taxon>
        <taxon>Pseudomonadati</taxon>
        <taxon>Pseudomonadota</taxon>
        <taxon>Betaproteobacteria</taxon>
        <taxon>Nitrosomonadales</taxon>
        <taxon>Methylophilaceae</taxon>
        <taxon>Candidatus Methylopumilus</taxon>
    </lineage>
</organism>
<dbReference type="KEGG" id="mbat:BN1208_1289"/>
<dbReference type="InterPro" id="IPR029063">
    <property type="entry name" value="SAM-dependent_MTases_sf"/>
</dbReference>
<dbReference type="PANTHER" id="PTHR34203">
    <property type="entry name" value="METHYLTRANSFERASE, FKBM FAMILY PROTEIN"/>
    <property type="match status" value="1"/>
</dbReference>
<protein>
    <recommendedName>
        <fullName evidence="1">Methyltransferase FkbM domain-containing protein</fullName>
    </recommendedName>
</protein>
<dbReference type="OrthoDB" id="7016221at2"/>
<evidence type="ECO:0000259" key="1">
    <source>
        <dbReference type="Pfam" id="PF05050"/>
    </source>
</evidence>
<evidence type="ECO:0000313" key="2">
    <source>
        <dbReference type="EMBL" id="CEZ20169.1"/>
    </source>
</evidence>
<name>A0A0D6EXI0_9PROT</name>
<sequence length="289" mass="32976">MNDLEKLNLVAKAKRSQLPIENNFNINDLSLMPEFFNWVNCDVGLKEQFQMFLGGKDDGVALRFFWNGFYEKFTLRTWSRIAKNTSGFVLDIGAHTGSYSLAALTANRNLSLLSFEPHYMNFARLILNFNANKFNTNNIFMCCVGDENKFVPFSTSTSVSYLTSGGSVGQKSGAKVNSVQQVALDSFLIDEVIQNIRLIKIDVEGYEANVLKGMKKILNYKPTIFFECIEKNSAKLVQEILFSYGYNFYEIDDLTEKITKVKKLEPQFDDDNKLVMHKLNRIASINETF</sequence>
<dbReference type="InterPro" id="IPR006342">
    <property type="entry name" value="FkbM_mtfrase"/>
</dbReference>
<dbReference type="InterPro" id="IPR052514">
    <property type="entry name" value="SAM-dependent_MTase"/>
</dbReference>
<proteinExistence type="predicted"/>
<dbReference type="Gene3D" id="3.40.50.150">
    <property type="entry name" value="Vaccinia Virus protein VP39"/>
    <property type="match status" value="1"/>
</dbReference>
<dbReference type="NCBIfam" id="TIGR01444">
    <property type="entry name" value="fkbM_fam"/>
    <property type="match status" value="1"/>
</dbReference>
<feature type="domain" description="Methyltransferase FkbM" evidence="1">
    <location>
        <begin position="91"/>
        <end position="246"/>
    </location>
</feature>
<dbReference type="Proteomes" id="UP000064007">
    <property type="component" value="Chromosome 1"/>
</dbReference>
<dbReference type="PANTHER" id="PTHR34203:SF15">
    <property type="entry name" value="SLL1173 PROTEIN"/>
    <property type="match status" value="1"/>
</dbReference>
<dbReference type="SUPFAM" id="SSF53335">
    <property type="entry name" value="S-adenosyl-L-methionine-dependent methyltransferases"/>
    <property type="match status" value="1"/>
</dbReference>
<accession>A0A0D6EXI0</accession>
<dbReference type="RefSeq" id="WP_046488923.1">
    <property type="nucleotide sequence ID" value="NZ_LN827929.1"/>
</dbReference>
<evidence type="ECO:0000313" key="3">
    <source>
        <dbReference type="Proteomes" id="UP000064007"/>
    </source>
</evidence>
<dbReference type="AlphaFoldDB" id="A0A0D6EXI0"/>
<dbReference type="HOGENOM" id="CLU_962450_0_0_4"/>
<dbReference type="STRING" id="1581557.BN1208_1289"/>
<keyword evidence="3" id="KW-1185">Reference proteome</keyword>
<reference evidence="3" key="1">
    <citation type="submission" date="2014-12" db="EMBL/GenBank/DDBJ databases">
        <authorList>
            <person name="Salcher M.M."/>
        </authorList>
    </citation>
    <scope>NUCLEOTIDE SEQUENCE [LARGE SCALE GENOMIC DNA]</scope>
    <source>
        <strain evidence="3">MMS-10A-171</strain>
    </source>
</reference>
<dbReference type="Pfam" id="PF05050">
    <property type="entry name" value="Methyltransf_21"/>
    <property type="match status" value="1"/>
</dbReference>
<dbReference type="EMBL" id="LN827929">
    <property type="protein sequence ID" value="CEZ20169.1"/>
    <property type="molecule type" value="Genomic_DNA"/>
</dbReference>
<gene>
    <name evidence="2" type="ORF">BN1208_1289</name>
</gene>